<dbReference type="InterPro" id="IPR011256">
    <property type="entry name" value="Reg_factor_effector_dom_sf"/>
</dbReference>
<dbReference type="PANTHER" id="PTHR30204:SF97">
    <property type="entry name" value="MERR FAMILY REGULATORY PROTEIN"/>
    <property type="match status" value="1"/>
</dbReference>
<keyword evidence="4" id="KW-1185">Reference proteome</keyword>
<organism evidence="3 4">
    <name type="scientific">Desulfovibrio subterraneus</name>
    <dbReference type="NCBI Taxonomy" id="2718620"/>
    <lineage>
        <taxon>Bacteria</taxon>
        <taxon>Pseudomonadati</taxon>
        <taxon>Thermodesulfobacteriota</taxon>
        <taxon>Desulfovibrionia</taxon>
        <taxon>Desulfovibrionales</taxon>
        <taxon>Desulfovibrionaceae</taxon>
        <taxon>Desulfovibrio</taxon>
    </lineage>
</organism>
<dbReference type="EMBL" id="BLVO01000016">
    <property type="protein sequence ID" value="GFM34887.1"/>
    <property type="molecule type" value="Genomic_DNA"/>
</dbReference>
<evidence type="ECO:0000313" key="4">
    <source>
        <dbReference type="Proteomes" id="UP000503840"/>
    </source>
</evidence>
<reference evidence="3 4" key="1">
    <citation type="submission" date="2020-05" db="EMBL/GenBank/DDBJ databases">
        <title>Draft genome sequence of Desulfovibrio sp. strain HN2T.</title>
        <authorList>
            <person name="Ueno A."/>
            <person name="Tamazawa S."/>
            <person name="Tamamura S."/>
            <person name="Murakami T."/>
            <person name="Kiyama T."/>
            <person name="Inomata H."/>
            <person name="Amano Y."/>
            <person name="Miyakawa K."/>
            <person name="Tamaki H."/>
            <person name="Naganuma T."/>
            <person name="Kaneko K."/>
        </authorList>
    </citation>
    <scope>NUCLEOTIDE SEQUENCE [LARGE SCALE GENOMIC DNA]</scope>
    <source>
        <strain evidence="3 4">HN2</strain>
    </source>
</reference>
<dbReference type="GO" id="GO:0003700">
    <property type="term" value="F:DNA-binding transcription factor activity"/>
    <property type="evidence" value="ECO:0007669"/>
    <property type="project" value="InterPro"/>
</dbReference>
<dbReference type="Proteomes" id="UP000503840">
    <property type="component" value="Unassembled WGS sequence"/>
</dbReference>
<dbReference type="SUPFAM" id="SSF46955">
    <property type="entry name" value="Putative DNA-binding domain"/>
    <property type="match status" value="1"/>
</dbReference>
<accession>A0A7J0BMD1</accession>
<keyword evidence="1" id="KW-0238">DNA-binding</keyword>
<gene>
    <name evidence="3" type="ORF">DSM101010T_32520</name>
</gene>
<dbReference type="AlphaFoldDB" id="A0A7J0BMD1"/>
<feature type="domain" description="HTH merR-type" evidence="2">
    <location>
        <begin position="5"/>
        <end position="74"/>
    </location>
</feature>
<evidence type="ECO:0000256" key="1">
    <source>
        <dbReference type="ARBA" id="ARBA00023125"/>
    </source>
</evidence>
<dbReference type="PANTHER" id="PTHR30204">
    <property type="entry name" value="REDOX-CYCLING DRUG-SENSING TRANSCRIPTIONAL ACTIVATOR SOXR"/>
    <property type="match status" value="1"/>
</dbReference>
<dbReference type="InterPro" id="IPR009061">
    <property type="entry name" value="DNA-bd_dom_put_sf"/>
</dbReference>
<dbReference type="RefSeq" id="WP_174406535.1">
    <property type="nucleotide sequence ID" value="NZ_BLVO01000016.1"/>
</dbReference>
<dbReference type="InterPro" id="IPR000551">
    <property type="entry name" value="MerR-type_HTH_dom"/>
</dbReference>
<dbReference type="Gene3D" id="3.20.80.10">
    <property type="entry name" value="Regulatory factor, effector binding domain"/>
    <property type="match status" value="1"/>
</dbReference>
<sequence length="271" mass="31812">MKKHILTTGEFAKLCGTQKGTLLFYDKEGLLKPKHVSENGYRRYEIEQYFEFDLLSMLKEVGSSLKEIKTHLRHMDGESFLSFLEEKQVAAERELNKLKQRTLMLGDMAECLREALNFDYDVLTVEQQEEERLEVTPTGASPSESQWDLVQRFVEFHDTYERQEQKPRSPFGFIFEPDDVRRGKLLERYSFHRARRTTPRSRLHVKPKGRWAILAHKGTEETHRQALTNMLETIVSSGMTIKSDIYVYDMMSYIINDTGDCYAQKYCILVE</sequence>
<comment type="caution">
    <text evidence="3">The sequence shown here is derived from an EMBL/GenBank/DDBJ whole genome shotgun (WGS) entry which is preliminary data.</text>
</comment>
<evidence type="ECO:0000313" key="3">
    <source>
        <dbReference type="EMBL" id="GFM34887.1"/>
    </source>
</evidence>
<evidence type="ECO:0000259" key="2">
    <source>
        <dbReference type="PROSITE" id="PS50937"/>
    </source>
</evidence>
<dbReference type="SMART" id="SM00422">
    <property type="entry name" value="HTH_MERR"/>
    <property type="match status" value="1"/>
</dbReference>
<protein>
    <submittedName>
        <fullName evidence="3">MerR family transcriptional regulator</fullName>
    </submittedName>
</protein>
<dbReference type="InterPro" id="IPR047057">
    <property type="entry name" value="MerR_fam"/>
</dbReference>
<name>A0A7J0BMD1_9BACT</name>
<proteinExistence type="predicted"/>
<dbReference type="Gene3D" id="1.10.1660.10">
    <property type="match status" value="1"/>
</dbReference>
<dbReference type="GO" id="GO:0003677">
    <property type="term" value="F:DNA binding"/>
    <property type="evidence" value="ECO:0007669"/>
    <property type="project" value="UniProtKB-KW"/>
</dbReference>
<dbReference type="PROSITE" id="PS50937">
    <property type="entry name" value="HTH_MERR_2"/>
    <property type="match status" value="1"/>
</dbReference>
<dbReference type="Pfam" id="PF13411">
    <property type="entry name" value="MerR_1"/>
    <property type="match status" value="1"/>
</dbReference>